<dbReference type="PANTHER" id="PTHR33357">
    <property type="entry name" value="METALLOTHIONEIN-LIKE PROTEIN 3"/>
    <property type="match status" value="1"/>
</dbReference>
<comment type="function">
    <text evidence="1">Metallothioneins have a high content of cysteine residues that bind various heavy metals.</text>
</comment>
<keyword evidence="4" id="KW-0480">Metal-thiolate cluster</keyword>
<comment type="similarity">
    <text evidence="2">Belongs to the metallothionein superfamily. Type 15 family.</text>
</comment>
<dbReference type="GO" id="GO:0005507">
    <property type="term" value="F:copper ion binding"/>
    <property type="evidence" value="ECO:0007669"/>
    <property type="project" value="InterPro"/>
</dbReference>
<gene>
    <name evidence="5" type="primary">MT1</name>
</gene>
<evidence type="ECO:0000313" key="5">
    <source>
        <dbReference type="EMBL" id="ACC38380.1"/>
    </source>
</evidence>
<dbReference type="AlphaFoldDB" id="B9TSW7"/>
<evidence type="ECO:0000256" key="3">
    <source>
        <dbReference type="ARBA" id="ARBA00022723"/>
    </source>
</evidence>
<evidence type="ECO:0000256" key="2">
    <source>
        <dbReference type="ARBA" id="ARBA00005802"/>
    </source>
</evidence>
<evidence type="ECO:0000256" key="1">
    <source>
        <dbReference type="ARBA" id="ARBA00002568"/>
    </source>
</evidence>
<dbReference type="GO" id="GO:0006878">
    <property type="term" value="P:intracellular copper ion homeostasis"/>
    <property type="evidence" value="ECO:0007669"/>
    <property type="project" value="InterPro"/>
</dbReference>
<protein>
    <submittedName>
        <fullName evidence="5">Metallothionein-like protein</fullName>
    </submittedName>
</protein>
<accession>B9TSW7</accession>
<dbReference type="GO" id="GO:0008270">
    <property type="term" value="F:zinc ion binding"/>
    <property type="evidence" value="ECO:0007669"/>
    <property type="project" value="InterPro"/>
</dbReference>
<sequence length="63" mass="6763">MSSTCGNCDCADKNQCVKKSNSFGVVIMETEKSYFDGMMDVAEHDPKCKCGSSCSCTDCNCGK</sequence>
<name>B9TSW7_9LILI</name>
<proteinExistence type="evidence at transcript level"/>
<dbReference type="EMBL" id="EU371024">
    <property type="protein sequence ID" value="ACC38380.1"/>
    <property type="molecule type" value="mRNA"/>
</dbReference>
<dbReference type="PANTHER" id="PTHR33357:SF3">
    <property type="entry name" value="METALLOTHIONEIN-LIKE PROTEIN 3"/>
    <property type="match status" value="1"/>
</dbReference>
<organism evidence="5">
    <name type="scientific">Lilium formosanum</name>
    <dbReference type="NCBI Taxonomy" id="63788"/>
    <lineage>
        <taxon>Eukaryota</taxon>
        <taxon>Viridiplantae</taxon>
        <taxon>Streptophyta</taxon>
        <taxon>Embryophyta</taxon>
        <taxon>Tracheophyta</taxon>
        <taxon>Spermatophyta</taxon>
        <taxon>Magnoliopsida</taxon>
        <taxon>Liliopsida</taxon>
        <taxon>Liliales</taxon>
        <taxon>Liliaceae</taxon>
        <taxon>Lilium</taxon>
    </lineage>
</organism>
<keyword evidence="3" id="KW-0479">Metal-binding</keyword>
<reference evidence="5" key="1">
    <citation type="journal article" date="2010" name="Biol. Plant.">
        <title>Identification and transcriptional analysis of genes involved in Bacillus cereus-induced systemic resistance in Lilium.</title>
        <authorList>
            <person name="Liu Y.-H."/>
            <person name="Huang C.-J."/>
            <person name="Chen C.-Y."/>
        </authorList>
    </citation>
    <scope>NUCLEOTIDE SEQUENCE</scope>
</reference>
<evidence type="ECO:0000256" key="4">
    <source>
        <dbReference type="ARBA" id="ARBA00022851"/>
    </source>
</evidence>
<dbReference type="InterPro" id="IPR044671">
    <property type="entry name" value="MT3"/>
</dbReference>